<dbReference type="AlphaFoldDB" id="A0A0N5A453"/>
<reference evidence="3" key="1">
    <citation type="submission" date="2017-02" db="UniProtKB">
        <authorList>
            <consortium name="WormBaseParasite"/>
        </authorList>
    </citation>
    <scope>IDENTIFICATION</scope>
</reference>
<dbReference type="PANTHER" id="PTHR12835:SF5">
    <property type="entry name" value="BIOTIN--PROTEIN LIGASE"/>
    <property type="match status" value="1"/>
</dbReference>
<accession>A0A0N5A453</accession>
<evidence type="ECO:0000259" key="1">
    <source>
        <dbReference type="Pfam" id="PF03099"/>
    </source>
</evidence>
<dbReference type="PANTHER" id="PTHR12835">
    <property type="entry name" value="BIOTIN PROTEIN LIGASE"/>
    <property type="match status" value="1"/>
</dbReference>
<proteinExistence type="predicted"/>
<dbReference type="Proteomes" id="UP000038045">
    <property type="component" value="Unplaced"/>
</dbReference>
<dbReference type="GO" id="GO:0005737">
    <property type="term" value="C:cytoplasm"/>
    <property type="evidence" value="ECO:0007669"/>
    <property type="project" value="TreeGrafter"/>
</dbReference>
<feature type="domain" description="BPL/LPL catalytic" evidence="1">
    <location>
        <begin position="107"/>
        <end position="142"/>
    </location>
</feature>
<name>A0A0N5A453_PARTI</name>
<protein>
    <submittedName>
        <fullName evidence="3">BPL/LPL catalytic domain-containing protein</fullName>
    </submittedName>
</protein>
<dbReference type="GO" id="GO:0004077">
    <property type="term" value="F:biotin--[biotin carboxyl-carrier protein] ligase activity"/>
    <property type="evidence" value="ECO:0007669"/>
    <property type="project" value="TreeGrafter"/>
</dbReference>
<dbReference type="WBParaSite" id="PTRK_0001640400.1">
    <property type="protein sequence ID" value="PTRK_0001640400.1"/>
    <property type="gene ID" value="PTRK_0001640400"/>
</dbReference>
<dbReference type="STRING" id="131310.A0A0N5A453"/>
<dbReference type="InterPro" id="IPR004143">
    <property type="entry name" value="BPL_LPL_catalytic"/>
</dbReference>
<evidence type="ECO:0000313" key="2">
    <source>
        <dbReference type="Proteomes" id="UP000038045"/>
    </source>
</evidence>
<dbReference type="InterPro" id="IPR045864">
    <property type="entry name" value="aa-tRNA-synth_II/BPL/LPL"/>
</dbReference>
<keyword evidence="2" id="KW-1185">Reference proteome</keyword>
<sequence length="147" mass="16518">MKLSTAYLINDNERQISRLRGMIYNNKFGGSPKLLISPSFPEELEKVETSEELIKIKVLSKNEKISTFNVSEYMENLQTNKIGKLLIHTDVCTTKLDISKGLSETLPTNEDPIIATANYQTSGVGKSGNQWLSPKGYLMFSFNYTVS</sequence>
<organism evidence="2 3">
    <name type="scientific">Parastrongyloides trichosuri</name>
    <name type="common">Possum-specific nematode worm</name>
    <dbReference type="NCBI Taxonomy" id="131310"/>
    <lineage>
        <taxon>Eukaryota</taxon>
        <taxon>Metazoa</taxon>
        <taxon>Ecdysozoa</taxon>
        <taxon>Nematoda</taxon>
        <taxon>Chromadorea</taxon>
        <taxon>Rhabditida</taxon>
        <taxon>Tylenchina</taxon>
        <taxon>Panagrolaimomorpha</taxon>
        <taxon>Strongyloidoidea</taxon>
        <taxon>Strongyloididae</taxon>
        <taxon>Parastrongyloides</taxon>
    </lineage>
</organism>
<evidence type="ECO:0000313" key="3">
    <source>
        <dbReference type="WBParaSite" id="PTRK_0001640400.1"/>
    </source>
</evidence>
<dbReference type="Pfam" id="PF03099">
    <property type="entry name" value="BPL_LplA_LipB"/>
    <property type="match status" value="1"/>
</dbReference>
<dbReference type="SUPFAM" id="SSF55681">
    <property type="entry name" value="Class II aaRS and biotin synthetases"/>
    <property type="match status" value="1"/>
</dbReference>
<dbReference type="Gene3D" id="3.30.930.10">
    <property type="entry name" value="Bira Bifunctional Protein, Domain 2"/>
    <property type="match status" value="1"/>
</dbReference>